<accession>A0AAD7GZX9</accession>
<dbReference type="Proteomes" id="UP001221757">
    <property type="component" value="Unassembled WGS sequence"/>
</dbReference>
<reference evidence="2" key="1">
    <citation type="submission" date="2023-03" db="EMBL/GenBank/DDBJ databases">
        <title>Massive genome expansion in bonnet fungi (Mycena s.s.) driven by repeated elements and novel gene families across ecological guilds.</title>
        <authorList>
            <consortium name="Lawrence Berkeley National Laboratory"/>
            <person name="Harder C.B."/>
            <person name="Miyauchi S."/>
            <person name="Viragh M."/>
            <person name="Kuo A."/>
            <person name="Thoen E."/>
            <person name="Andreopoulos B."/>
            <person name="Lu D."/>
            <person name="Skrede I."/>
            <person name="Drula E."/>
            <person name="Henrissat B."/>
            <person name="Morin E."/>
            <person name="Kohler A."/>
            <person name="Barry K."/>
            <person name="LaButti K."/>
            <person name="Morin E."/>
            <person name="Salamov A."/>
            <person name="Lipzen A."/>
            <person name="Mereny Z."/>
            <person name="Hegedus B."/>
            <person name="Baldrian P."/>
            <person name="Stursova M."/>
            <person name="Weitz H."/>
            <person name="Taylor A."/>
            <person name="Grigoriev I.V."/>
            <person name="Nagy L.G."/>
            <person name="Martin F."/>
            <person name="Kauserud H."/>
        </authorList>
    </citation>
    <scope>NUCLEOTIDE SEQUENCE</scope>
    <source>
        <strain evidence="2">CBHHK067</strain>
    </source>
</reference>
<dbReference type="PANTHER" id="PTHR47064">
    <property type="entry name" value="PUTATIVE (AFU_ORTHOLOGUE AFUA_1G08990)-RELATED"/>
    <property type="match status" value="1"/>
</dbReference>
<proteinExistence type="predicted"/>
<sequence length="429" mass="46344">MRGLTVRPSSAVDGKLQRAHVFRRGVGVHGNTKPPLKEFSVETIHSYTTMKSSSLTTLATSVALAIAQPPIVREDKRAFAVLDPHGPFRNGSQLFEPTPNVNLTPPYFQVFDDRFDDILGPNPTIRVIVENDTFAFAHEAPMWIEATDEVFFNGGRTVGRPVSVINLNDLKTSTTGLINFTIVPLSDDIQINNGGTLFRGDLLLVTTGNGTLPPSLVRVNPQPPFNDTIILNNFYGRQFNALNDAKVHPQSRAIFFTDVTYGFENGFRPAPLIPNQVYRFDADTGEVRVVADGFTQPNGIAFSPDGSTAYIADSGEAEGVLGGVDPTLPATIYAFDLMPDTQAFINRRVFAFIDSGVPDGLALDTNGNLYVGCGDGTEVFDPKGTLLGKVFLGVGSANMVFAGARRLVIMADTKIYLAEIAAEGANLNL</sequence>
<name>A0AAD7GZX9_MYCRO</name>
<dbReference type="EMBL" id="JARKIE010000003">
    <property type="protein sequence ID" value="KAJ7708765.1"/>
    <property type="molecule type" value="Genomic_DNA"/>
</dbReference>
<dbReference type="InterPro" id="IPR013658">
    <property type="entry name" value="SGL"/>
</dbReference>
<gene>
    <name evidence="2" type="ORF">B0H17DRAFT_1030811</name>
</gene>
<dbReference type="InterPro" id="IPR052988">
    <property type="entry name" value="Oryzine_lactonohydrolase"/>
</dbReference>
<feature type="domain" description="SMP-30/Gluconolactonase/LRE-like region" evidence="1">
    <location>
        <begin position="232"/>
        <end position="405"/>
    </location>
</feature>
<evidence type="ECO:0000313" key="2">
    <source>
        <dbReference type="EMBL" id="KAJ7708765.1"/>
    </source>
</evidence>
<dbReference type="Pfam" id="PF08450">
    <property type="entry name" value="SGL"/>
    <property type="match status" value="1"/>
</dbReference>
<evidence type="ECO:0000313" key="3">
    <source>
        <dbReference type="Proteomes" id="UP001221757"/>
    </source>
</evidence>
<keyword evidence="3" id="KW-1185">Reference proteome</keyword>
<organism evidence="2 3">
    <name type="scientific">Mycena rosella</name>
    <name type="common">Pink bonnet</name>
    <name type="synonym">Agaricus rosellus</name>
    <dbReference type="NCBI Taxonomy" id="1033263"/>
    <lineage>
        <taxon>Eukaryota</taxon>
        <taxon>Fungi</taxon>
        <taxon>Dikarya</taxon>
        <taxon>Basidiomycota</taxon>
        <taxon>Agaricomycotina</taxon>
        <taxon>Agaricomycetes</taxon>
        <taxon>Agaricomycetidae</taxon>
        <taxon>Agaricales</taxon>
        <taxon>Marasmiineae</taxon>
        <taxon>Mycenaceae</taxon>
        <taxon>Mycena</taxon>
    </lineage>
</organism>
<comment type="caution">
    <text evidence="2">The sequence shown here is derived from an EMBL/GenBank/DDBJ whole genome shotgun (WGS) entry which is preliminary data.</text>
</comment>
<evidence type="ECO:0000259" key="1">
    <source>
        <dbReference type="Pfam" id="PF08450"/>
    </source>
</evidence>
<dbReference type="Gene3D" id="2.120.10.30">
    <property type="entry name" value="TolB, C-terminal domain"/>
    <property type="match status" value="1"/>
</dbReference>
<dbReference type="InterPro" id="IPR011042">
    <property type="entry name" value="6-blade_b-propeller_TolB-like"/>
</dbReference>
<protein>
    <submittedName>
        <fullName evidence="2">D-lactonohydrolase-like protein</fullName>
    </submittedName>
</protein>
<dbReference type="AlphaFoldDB" id="A0AAD7GZX9"/>
<dbReference type="SUPFAM" id="SSF63829">
    <property type="entry name" value="Calcium-dependent phosphotriesterase"/>
    <property type="match status" value="1"/>
</dbReference>
<dbReference type="PANTHER" id="PTHR47064:SF2">
    <property type="entry name" value="SMP-30_GLUCONOLACTONASE_LRE-LIKE REGION DOMAIN-CONTAINING PROTEIN-RELATED"/>
    <property type="match status" value="1"/>
</dbReference>